<feature type="compositionally biased region" description="Polar residues" evidence="11">
    <location>
        <begin position="311"/>
        <end position="336"/>
    </location>
</feature>
<dbReference type="RefSeq" id="XP_065660640.1">
    <property type="nucleotide sequence ID" value="XM_065804568.1"/>
</dbReference>
<dbReference type="RefSeq" id="XP_065660642.1">
    <property type="nucleotide sequence ID" value="XM_065804570.1"/>
</dbReference>
<keyword evidence="8" id="KW-0446">Lipid-binding</keyword>
<dbReference type="InterPro" id="IPR036871">
    <property type="entry name" value="PX_dom_sf"/>
</dbReference>
<evidence type="ECO:0000259" key="12">
    <source>
        <dbReference type="PROSITE" id="PS50195"/>
    </source>
</evidence>
<keyword evidence="13" id="KW-1185">Reference proteome</keyword>
<feature type="region of interest" description="Disordered" evidence="11">
    <location>
        <begin position="354"/>
        <end position="382"/>
    </location>
</feature>
<evidence type="ECO:0000256" key="6">
    <source>
        <dbReference type="ARBA" id="ARBA00022753"/>
    </source>
</evidence>
<feature type="region of interest" description="Disordered" evidence="11">
    <location>
        <begin position="217"/>
        <end position="236"/>
    </location>
</feature>
<feature type="region of interest" description="Disordered" evidence="11">
    <location>
        <begin position="279"/>
        <end position="336"/>
    </location>
</feature>
<keyword evidence="7" id="KW-0653">Protein transport</keyword>
<name>A0ABM4CFZ5_HYDVU</name>
<evidence type="ECO:0000256" key="7">
    <source>
        <dbReference type="ARBA" id="ARBA00022927"/>
    </source>
</evidence>
<feature type="compositionally biased region" description="Basic residues" evidence="11">
    <location>
        <begin position="297"/>
        <end position="306"/>
    </location>
</feature>
<comment type="subcellular location">
    <subcellularLocation>
        <location evidence="2">Cytoplasm</location>
    </subcellularLocation>
    <subcellularLocation>
        <location evidence="10">Endomembrane system</location>
        <topology evidence="10">Peripheral membrane protein</topology>
        <orientation evidence="10">Cytoplasmic side</orientation>
    </subcellularLocation>
    <subcellularLocation>
        <location evidence="1">Endosome</location>
    </subcellularLocation>
</comment>
<organism evidence="13 15">
    <name type="scientific">Hydra vulgaris</name>
    <name type="common">Hydra</name>
    <name type="synonym">Hydra attenuata</name>
    <dbReference type="NCBI Taxonomy" id="6087"/>
    <lineage>
        <taxon>Eukaryota</taxon>
        <taxon>Metazoa</taxon>
        <taxon>Cnidaria</taxon>
        <taxon>Hydrozoa</taxon>
        <taxon>Hydroidolina</taxon>
        <taxon>Anthoathecata</taxon>
        <taxon>Aplanulata</taxon>
        <taxon>Hydridae</taxon>
        <taxon>Hydra</taxon>
    </lineage>
</organism>
<dbReference type="InterPro" id="IPR043544">
    <property type="entry name" value="SNX10/11"/>
</dbReference>
<evidence type="ECO:0000313" key="13">
    <source>
        <dbReference type="Proteomes" id="UP001652625"/>
    </source>
</evidence>
<dbReference type="PANTHER" id="PTHR46209:SF3">
    <property type="entry name" value="PX DOMAIN-CONTAINING PROTEIN"/>
    <property type="match status" value="1"/>
</dbReference>
<evidence type="ECO:0000256" key="4">
    <source>
        <dbReference type="ARBA" id="ARBA00022448"/>
    </source>
</evidence>
<evidence type="ECO:0000313" key="14">
    <source>
        <dbReference type="RefSeq" id="XP_065660640.1"/>
    </source>
</evidence>
<evidence type="ECO:0000256" key="3">
    <source>
        <dbReference type="ARBA" id="ARBA00010883"/>
    </source>
</evidence>
<dbReference type="GeneID" id="100206094"/>
<dbReference type="Proteomes" id="UP001652625">
    <property type="component" value="Chromosome 09"/>
</dbReference>
<evidence type="ECO:0000256" key="9">
    <source>
        <dbReference type="ARBA" id="ARBA00023136"/>
    </source>
</evidence>
<dbReference type="SUPFAM" id="SSF64268">
    <property type="entry name" value="PX domain"/>
    <property type="match status" value="1"/>
</dbReference>
<evidence type="ECO:0000256" key="2">
    <source>
        <dbReference type="ARBA" id="ARBA00004496"/>
    </source>
</evidence>
<evidence type="ECO:0000313" key="16">
    <source>
        <dbReference type="RefSeq" id="XP_065660642.1"/>
    </source>
</evidence>
<evidence type="ECO:0000256" key="11">
    <source>
        <dbReference type="SAM" id="MobiDB-lite"/>
    </source>
</evidence>
<keyword evidence="5" id="KW-0963">Cytoplasm</keyword>
<dbReference type="SMART" id="SM00312">
    <property type="entry name" value="PX"/>
    <property type="match status" value="1"/>
</dbReference>
<gene>
    <name evidence="14 15 16" type="primary">LOC100206094</name>
</gene>
<reference evidence="14 15" key="1">
    <citation type="submission" date="2025-05" db="UniProtKB">
        <authorList>
            <consortium name="RefSeq"/>
        </authorList>
    </citation>
    <scope>IDENTIFICATION</scope>
</reference>
<dbReference type="Gene3D" id="3.30.1520.10">
    <property type="entry name" value="Phox-like domain"/>
    <property type="match status" value="1"/>
</dbReference>
<feature type="domain" description="PX" evidence="12">
    <location>
        <begin position="23"/>
        <end position="152"/>
    </location>
</feature>
<feature type="compositionally biased region" description="Acidic residues" evidence="11">
    <location>
        <begin position="217"/>
        <end position="233"/>
    </location>
</feature>
<dbReference type="PROSITE" id="PS50195">
    <property type="entry name" value="PX"/>
    <property type="match status" value="1"/>
</dbReference>
<keyword evidence="9" id="KW-0472">Membrane</keyword>
<comment type="similarity">
    <text evidence="3">Belongs to the sorting nexin family.</text>
</comment>
<dbReference type="InterPro" id="IPR001683">
    <property type="entry name" value="PX_dom"/>
</dbReference>
<evidence type="ECO:0000256" key="1">
    <source>
        <dbReference type="ARBA" id="ARBA00004177"/>
    </source>
</evidence>
<accession>A0ABM4CFZ5</accession>
<sequence>MVDKTIPSDIDRPDIRRFQGNQFIQISVRHARTHIDEGKAQFTDYEVEIRTNHIAFTIKYSKVRRRYSDFVWLRNRLIKDTQTEAPRLPGKRLFGRFHKDFIKQRQKQLKDFIFGLVENASYLSHPGFHLFFQSSLSVDDIEEFLDNNKDGDASEEILAESECRDRLNGVLLRERAAKHDSGFSGEEPDWLSDNFENNTNDQILNLKIVDDDICNDDHFADDESDDNDEDSIEPIDKNDIILNQLRLNTLPAPIPTDDEKGFESSVEYLYCSSLDSGNTKKTKVTNVARDRSQTTPGKKRIKKKSFKERMANSNPSLTESQLQDRNSDTATSSNHALTQSQSFYEDGSDNVFMVSQKSPLSSPSKTRKSSCPKFPKQNTPLRRSCTFLSSTEKTPVKRKISLNEYIIVHSDTVREVNKQQSL</sequence>
<evidence type="ECO:0000256" key="5">
    <source>
        <dbReference type="ARBA" id="ARBA00022490"/>
    </source>
</evidence>
<dbReference type="RefSeq" id="XP_065660641.1">
    <property type="nucleotide sequence ID" value="XM_065804569.1"/>
</dbReference>
<proteinExistence type="inferred from homology"/>
<protein>
    <submittedName>
        <fullName evidence="14 15">Uncharacterized protein LOC100206094 isoform X2</fullName>
    </submittedName>
</protein>
<keyword evidence="6" id="KW-0967">Endosome</keyword>
<dbReference type="PANTHER" id="PTHR46209">
    <property type="entry name" value="PX DOMAIN-CONTAINING PROTEIN"/>
    <property type="match status" value="1"/>
</dbReference>
<keyword evidence="4" id="KW-0813">Transport</keyword>
<feature type="compositionally biased region" description="Polar residues" evidence="11">
    <location>
        <begin position="354"/>
        <end position="364"/>
    </location>
</feature>
<evidence type="ECO:0000256" key="8">
    <source>
        <dbReference type="ARBA" id="ARBA00023121"/>
    </source>
</evidence>
<dbReference type="Pfam" id="PF00787">
    <property type="entry name" value="PX"/>
    <property type="match status" value="1"/>
</dbReference>
<evidence type="ECO:0000313" key="15">
    <source>
        <dbReference type="RefSeq" id="XP_065660641.1"/>
    </source>
</evidence>
<evidence type="ECO:0000256" key="10">
    <source>
        <dbReference type="ARBA" id="ARBA00029433"/>
    </source>
</evidence>